<feature type="region of interest" description="Disordered" evidence="1">
    <location>
        <begin position="47"/>
        <end position="77"/>
    </location>
</feature>
<protein>
    <recommendedName>
        <fullName evidence="2">FAD dependent oxidoreductase domain-containing protein</fullName>
    </recommendedName>
</protein>
<dbReference type="Pfam" id="PF01266">
    <property type="entry name" value="DAO"/>
    <property type="match status" value="2"/>
</dbReference>
<dbReference type="Gene3D" id="3.30.9.10">
    <property type="entry name" value="D-Amino Acid Oxidase, subunit A, domain 2"/>
    <property type="match status" value="2"/>
</dbReference>
<dbReference type="GO" id="GO:0005737">
    <property type="term" value="C:cytoplasm"/>
    <property type="evidence" value="ECO:0000318"/>
    <property type="project" value="GO_Central"/>
</dbReference>
<dbReference type="GeneID" id="5725496"/>
<evidence type="ECO:0000313" key="4">
    <source>
        <dbReference type="Proteomes" id="UP000006906"/>
    </source>
</evidence>
<dbReference type="Proteomes" id="UP000006906">
    <property type="component" value="Chromosome 2"/>
</dbReference>
<dbReference type="Gene3D" id="3.50.50.60">
    <property type="entry name" value="FAD/NAD(P)-binding domain"/>
    <property type="match status" value="2"/>
</dbReference>
<evidence type="ECO:0000256" key="1">
    <source>
        <dbReference type="SAM" id="MobiDB-lite"/>
    </source>
</evidence>
<evidence type="ECO:0000259" key="2">
    <source>
        <dbReference type="Pfam" id="PF01266"/>
    </source>
</evidence>
<reference evidence="3 4" key="1">
    <citation type="journal article" date="2007" name="Science">
        <title>The Chlamydomonas genome reveals the evolution of key animal and plant functions.</title>
        <authorList>
            <person name="Merchant S.S."/>
            <person name="Prochnik S.E."/>
            <person name="Vallon O."/>
            <person name="Harris E.H."/>
            <person name="Karpowicz S.J."/>
            <person name="Witman G.B."/>
            <person name="Terry A."/>
            <person name="Salamov A."/>
            <person name="Fritz-Laylin L.K."/>
            <person name="Marechal-Drouard L."/>
            <person name="Marshall W.F."/>
            <person name="Qu L.H."/>
            <person name="Nelson D.R."/>
            <person name="Sanderfoot A.A."/>
            <person name="Spalding M.H."/>
            <person name="Kapitonov V.V."/>
            <person name="Ren Q."/>
            <person name="Ferris P."/>
            <person name="Lindquist E."/>
            <person name="Shapiro H."/>
            <person name="Lucas S.M."/>
            <person name="Grimwood J."/>
            <person name="Schmutz J."/>
            <person name="Cardol P."/>
            <person name="Cerutti H."/>
            <person name="Chanfreau G."/>
            <person name="Chen C.L."/>
            <person name="Cognat V."/>
            <person name="Croft M.T."/>
            <person name="Dent R."/>
            <person name="Dutcher S."/>
            <person name="Fernandez E."/>
            <person name="Fukuzawa H."/>
            <person name="Gonzalez-Ballester D."/>
            <person name="Gonzalez-Halphen D."/>
            <person name="Hallmann A."/>
            <person name="Hanikenne M."/>
            <person name="Hippler M."/>
            <person name="Inwood W."/>
            <person name="Jabbari K."/>
            <person name="Kalanon M."/>
            <person name="Kuras R."/>
            <person name="Lefebvre P.A."/>
            <person name="Lemaire S.D."/>
            <person name="Lobanov A.V."/>
            <person name="Lohr M."/>
            <person name="Manuell A."/>
            <person name="Meier I."/>
            <person name="Mets L."/>
            <person name="Mittag M."/>
            <person name="Mittelmeier T."/>
            <person name="Moroney J.V."/>
            <person name="Moseley J."/>
            <person name="Napoli C."/>
            <person name="Nedelcu A.M."/>
            <person name="Niyogi K."/>
            <person name="Novoselov S.V."/>
            <person name="Paulsen I.T."/>
            <person name="Pazour G."/>
            <person name="Purton S."/>
            <person name="Ral J.P."/>
            <person name="Riano-Pachon D.M."/>
            <person name="Riekhof W."/>
            <person name="Rymarquis L."/>
            <person name="Schroda M."/>
            <person name="Stern D."/>
            <person name="Umen J."/>
            <person name="Willows R."/>
            <person name="Wilson N."/>
            <person name="Zimmer S.L."/>
            <person name="Allmer J."/>
            <person name="Balk J."/>
            <person name="Bisova K."/>
            <person name="Chen C.J."/>
            <person name="Elias M."/>
            <person name="Gendler K."/>
            <person name="Hauser C."/>
            <person name="Lamb M.R."/>
            <person name="Ledford H."/>
            <person name="Long J.C."/>
            <person name="Minagawa J."/>
            <person name="Page M.D."/>
            <person name="Pan J."/>
            <person name="Pootakham W."/>
            <person name="Roje S."/>
            <person name="Rose A."/>
            <person name="Stahlberg E."/>
            <person name="Terauchi A.M."/>
            <person name="Yang P."/>
            <person name="Ball S."/>
            <person name="Bowler C."/>
            <person name="Dieckmann C.L."/>
            <person name="Gladyshev V.N."/>
            <person name="Green P."/>
            <person name="Jorgensen R."/>
            <person name="Mayfield S."/>
            <person name="Mueller-Roeber B."/>
            <person name="Rajamani S."/>
            <person name="Sayre R.T."/>
            <person name="Brokstein P."/>
            <person name="Dubchak I."/>
            <person name="Goodstein D."/>
            <person name="Hornick L."/>
            <person name="Huang Y.W."/>
            <person name="Jhaveri J."/>
            <person name="Luo Y."/>
            <person name="Martinez D."/>
            <person name="Ngau W.C."/>
            <person name="Otillar B."/>
            <person name="Poliakov A."/>
            <person name="Porter A."/>
            <person name="Szajkowski L."/>
            <person name="Werner G."/>
            <person name="Zhou K."/>
            <person name="Grigoriev I.V."/>
            <person name="Rokhsar D.S."/>
            <person name="Grossman A.R."/>
        </authorList>
    </citation>
    <scope>NUCLEOTIDE SEQUENCE [LARGE SCALE GENOMIC DNA]</scope>
    <source>
        <strain evidence="4">CC-503</strain>
    </source>
</reference>
<dbReference type="AlphaFoldDB" id="A0A2K3E2V7"/>
<dbReference type="PANTHER" id="PTHR13847:SF261">
    <property type="entry name" value="FAD-DEPENDENT OXIDOREDUCTASE FAMILY PROTEIN"/>
    <property type="match status" value="1"/>
</dbReference>
<accession>A0A2K3E2V7</accession>
<name>A0A2K3E2V7_CHLRE</name>
<dbReference type="ExpressionAtlas" id="A0A2K3E2V7">
    <property type="expression patterns" value="baseline and differential"/>
</dbReference>
<dbReference type="FunCoup" id="A0A2K3E2V7">
    <property type="interactions" value="27"/>
</dbReference>
<feature type="domain" description="FAD dependent oxidoreductase" evidence="2">
    <location>
        <begin position="305"/>
        <end position="578"/>
    </location>
</feature>
<sequence>MQVSCSSARCGAAGVRMPATPSVARAAQRYCGCSIGAVLRGRRHGVAPAKSPAAFPPAGSHGISPDATSMTTSTSPGPPGPLHYAVVGAGLAGVAAAWQLLKRTPHGRSVHLHLYDAAGIAAGGSGAAAGLLHPYSPRGKLLWRGREAMDEAMQLVAAAEAAHAFAEGCPPGPEPASSGPFVWRHGLLRPAASAKQSADFAKAAQATVGAGQQAAPVVRATDAGSMAGSSSSSSTRIRVVNAAELEALVPGLSVPGHVAAAAPSLGTAPEAVPEGPVTVPAGPSSTGGNRRARRAAVAAATATVDAASNAGLLIESGLVLDVGRYLRGLWLACQMEAAARDDGSTAQLRLQRVVSLEHLRPSPAATESGTGDDRSECISGSSCYDVVVVAAGAAAATIQEVAALSLPLQLCQGLTLVMSSPAAGRGGDAAVCGAGSSEYPAGAPSLLGQPYLAAQSRQRLVVGATKAYGWSADQALAACCRSEYAEAHDDRVPAAAGAPAEREAVEALRAAACGVWRPLSDWQLDRVREGVRALPPRTQHGSLPLLGCVSAGRPWWLVAGLGSRGLVYHGWLGRLVAEAALGEALAGPAPSASASFARGLDSAGTGGVGLREVECAGAAAGAGAVVQGMAVEGRGEGEGEAGLPEELTAWRRVAPGAAVFEAP</sequence>
<dbReference type="RefSeq" id="XP_042927495.1">
    <property type="nucleotide sequence ID" value="XM_043059861.1"/>
</dbReference>
<dbReference type="KEGG" id="cre:CHLRE_02g109800v5"/>
<dbReference type="InterPro" id="IPR036188">
    <property type="entry name" value="FAD/NAD-bd_sf"/>
</dbReference>
<feature type="domain" description="FAD dependent oxidoreductase" evidence="2">
    <location>
        <begin position="84"/>
        <end position="211"/>
    </location>
</feature>
<feature type="compositionally biased region" description="Low complexity" evidence="1">
    <location>
        <begin position="47"/>
        <end position="58"/>
    </location>
</feature>
<dbReference type="PANTHER" id="PTHR13847">
    <property type="entry name" value="SARCOSINE DEHYDROGENASE-RELATED"/>
    <property type="match status" value="1"/>
</dbReference>
<evidence type="ECO:0000313" key="3">
    <source>
        <dbReference type="EMBL" id="PNW87118.1"/>
    </source>
</evidence>
<dbReference type="InterPro" id="IPR006076">
    <property type="entry name" value="FAD-dep_OxRdtase"/>
</dbReference>
<proteinExistence type="predicted"/>
<keyword evidence="4" id="KW-1185">Reference proteome</keyword>
<organism evidence="3 4">
    <name type="scientific">Chlamydomonas reinhardtii</name>
    <name type="common">Chlamydomonas smithii</name>
    <dbReference type="NCBI Taxonomy" id="3055"/>
    <lineage>
        <taxon>Eukaryota</taxon>
        <taxon>Viridiplantae</taxon>
        <taxon>Chlorophyta</taxon>
        <taxon>core chlorophytes</taxon>
        <taxon>Chlorophyceae</taxon>
        <taxon>CS clade</taxon>
        <taxon>Chlamydomonadales</taxon>
        <taxon>Chlamydomonadaceae</taxon>
        <taxon>Chlamydomonas</taxon>
    </lineage>
</organism>
<gene>
    <name evidence="3" type="ORF">CHLRE_02g109800v5</name>
</gene>
<dbReference type="SUPFAM" id="SSF51905">
    <property type="entry name" value="FAD/NAD(P)-binding domain"/>
    <property type="match status" value="1"/>
</dbReference>
<dbReference type="STRING" id="3055.A0A2K3E2V7"/>
<dbReference type="InParanoid" id="A0A2K3E2V7"/>
<dbReference type="EMBL" id="CM008963">
    <property type="protein sequence ID" value="PNW87118.1"/>
    <property type="molecule type" value="Genomic_DNA"/>
</dbReference>
<dbReference type="Gramene" id="PNW87118">
    <property type="protein sequence ID" value="PNW87118"/>
    <property type="gene ID" value="CHLRE_02g109800v5"/>
</dbReference>
<dbReference type="OrthoDB" id="547145at2759"/>
<feature type="region of interest" description="Disordered" evidence="1">
    <location>
        <begin position="267"/>
        <end position="289"/>
    </location>
</feature>